<dbReference type="GO" id="GO:0004553">
    <property type="term" value="F:hydrolase activity, hydrolyzing O-glycosyl compounds"/>
    <property type="evidence" value="ECO:0007669"/>
    <property type="project" value="TreeGrafter"/>
</dbReference>
<proteinExistence type="predicted"/>
<comment type="caution">
    <text evidence="3">The sequence shown here is derived from an EMBL/GenBank/DDBJ whole genome shotgun (WGS) entry which is preliminary data.</text>
</comment>
<dbReference type="STRING" id="870242.cpu_20940"/>
<dbReference type="PANTHER" id="PTHR31616:SF0">
    <property type="entry name" value="GLUCAN 1,4-ALPHA-GLUCOSIDASE"/>
    <property type="match status" value="1"/>
</dbReference>
<dbReference type="PANTHER" id="PTHR31616">
    <property type="entry name" value="TREHALASE"/>
    <property type="match status" value="1"/>
</dbReference>
<organism evidence="3 4">
    <name type="scientific">Carboxydothermus pertinax</name>
    <dbReference type="NCBI Taxonomy" id="870242"/>
    <lineage>
        <taxon>Bacteria</taxon>
        <taxon>Bacillati</taxon>
        <taxon>Bacillota</taxon>
        <taxon>Clostridia</taxon>
        <taxon>Thermoanaerobacterales</taxon>
        <taxon>Thermoanaerobacteraceae</taxon>
        <taxon>Carboxydothermus</taxon>
    </lineage>
</organism>
<keyword evidence="3" id="KW-0378">Hydrolase</keyword>
<dbReference type="GO" id="GO:0005975">
    <property type="term" value="P:carbohydrate metabolic process"/>
    <property type="evidence" value="ECO:0007669"/>
    <property type="project" value="InterPro"/>
</dbReference>
<dbReference type="OrthoDB" id="3902805at2"/>
<keyword evidence="4" id="KW-1185">Reference proteome</keyword>
<protein>
    <submittedName>
        <fullName evidence="3">Glycosyl hydrolase</fullName>
    </submittedName>
</protein>
<dbReference type="Pfam" id="PF19291">
    <property type="entry name" value="TREH_N"/>
    <property type="match status" value="1"/>
</dbReference>
<dbReference type="RefSeq" id="WP_075859982.1">
    <property type="nucleotide sequence ID" value="NZ_BDJK01000055.1"/>
</dbReference>
<gene>
    <name evidence="3" type="ORF">cpu_20940</name>
</gene>
<dbReference type="InterPro" id="IPR011613">
    <property type="entry name" value="GH15-like"/>
</dbReference>
<name>A0A1L8CXI7_9THEO</name>
<evidence type="ECO:0000313" key="3">
    <source>
        <dbReference type="EMBL" id="GAV23584.1"/>
    </source>
</evidence>
<evidence type="ECO:0000259" key="2">
    <source>
        <dbReference type="Pfam" id="PF19291"/>
    </source>
</evidence>
<dbReference type="InterPro" id="IPR045582">
    <property type="entry name" value="Trehalase-like_N"/>
</dbReference>
<dbReference type="Proteomes" id="UP000187485">
    <property type="component" value="Unassembled WGS sequence"/>
</dbReference>
<dbReference type="SUPFAM" id="SSF48208">
    <property type="entry name" value="Six-hairpin glycosidases"/>
    <property type="match status" value="1"/>
</dbReference>
<dbReference type="Pfam" id="PF00723">
    <property type="entry name" value="Glyco_hydro_15"/>
    <property type="match status" value="1"/>
</dbReference>
<dbReference type="InterPro" id="IPR012341">
    <property type="entry name" value="6hp_glycosidase-like_sf"/>
</dbReference>
<evidence type="ECO:0000259" key="1">
    <source>
        <dbReference type="Pfam" id="PF00723"/>
    </source>
</evidence>
<dbReference type="EMBL" id="BDJK01000055">
    <property type="protein sequence ID" value="GAV23584.1"/>
    <property type="molecule type" value="Genomic_DNA"/>
</dbReference>
<sequence length="572" mass="66627">MDRKGWAIVGNGITAALIDSECRICWLCLPKFDGLPVFAKALSPKVGGGLSLYLGQKVKTKEQKYLEEAAVVETTMVSEFGEFKIIDYMPWGKNLLVREIYGDVEKVEVRVELTQFYYLRFSVKKTERQWQIEGPGVGVFIDVRKITSNRMQVVLSYGHNLEQAIKAFATLSEDELFEVLSFWQRWFLQKRKLKNLTPSWQAFYDRSLMVLKLLTYEPTGAIVAAPTASFPAYPNGEDNWDYRFCWLRDGFYSAYAFDLAGFHEESRKFYEFSLKLLEKADHYENPLYTIDGYCSYEILMPELSGPEGEKPIRFGNKAAEQLQLDNEGNIVYGLWKHWLMTRDTEFLASAYPKIKKALKFTVQNWYKPEHGIWEFRDKKRQWVFGKVMCYAGMVAGAKIASVLKEYPKAREYLRTAWQIKENLLAYGYNKEKQAFLQHYAPDAPADSSVLALSEFNLLPAEDERMVNTVKYIEQKLNFHGAILRFERAVLPFYLCTFWLIRQYLRMGELKKAAKLLETTLKSTTPLHLMAEHYDPRTREQWGNFPQGFSHEELIRTLIFYDKIMGKQKGYKG</sequence>
<feature type="domain" description="GH15-like" evidence="1">
    <location>
        <begin position="203"/>
        <end position="556"/>
    </location>
</feature>
<feature type="domain" description="Trehalase-like N-terminal" evidence="2">
    <location>
        <begin position="7"/>
        <end position="106"/>
    </location>
</feature>
<dbReference type="AlphaFoldDB" id="A0A1L8CXI7"/>
<reference evidence="4" key="1">
    <citation type="submission" date="2016-12" db="EMBL/GenBank/DDBJ databases">
        <title>Draft Genome Sequences od Carboxydothermus pertinax and islandicus, Hydrogenogenic Carboxydotrophic Bacteria.</title>
        <authorList>
            <person name="Fukuyama Y."/>
            <person name="Ohmae K."/>
            <person name="Yoneda Y."/>
            <person name="Yoshida T."/>
            <person name="Sako Y."/>
        </authorList>
    </citation>
    <scope>NUCLEOTIDE SEQUENCE [LARGE SCALE GENOMIC DNA]</scope>
    <source>
        <strain evidence="4">Ug1</strain>
    </source>
</reference>
<dbReference type="Gene3D" id="1.50.10.10">
    <property type="match status" value="1"/>
</dbReference>
<evidence type="ECO:0000313" key="4">
    <source>
        <dbReference type="Proteomes" id="UP000187485"/>
    </source>
</evidence>
<dbReference type="InterPro" id="IPR008928">
    <property type="entry name" value="6-hairpin_glycosidase_sf"/>
</dbReference>
<accession>A0A1L8CXI7</accession>